<gene>
    <name evidence="1" type="ORF">CDAR_428711</name>
</gene>
<comment type="caution">
    <text evidence="1">The sequence shown here is derived from an EMBL/GenBank/DDBJ whole genome shotgun (WGS) entry which is preliminary data.</text>
</comment>
<name>A0AAV4TG17_9ARAC</name>
<organism evidence="1 2">
    <name type="scientific">Caerostris darwini</name>
    <dbReference type="NCBI Taxonomy" id="1538125"/>
    <lineage>
        <taxon>Eukaryota</taxon>
        <taxon>Metazoa</taxon>
        <taxon>Ecdysozoa</taxon>
        <taxon>Arthropoda</taxon>
        <taxon>Chelicerata</taxon>
        <taxon>Arachnida</taxon>
        <taxon>Araneae</taxon>
        <taxon>Araneomorphae</taxon>
        <taxon>Entelegynae</taxon>
        <taxon>Araneoidea</taxon>
        <taxon>Araneidae</taxon>
        <taxon>Caerostris</taxon>
    </lineage>
</organism>
<dbReference type="AlphaFoldDB" id="A0AAV4TG17"/>
<evidence type="ECO:0000313" key="1">
    <source>
        <dbReference type="EMBL" id="GIY44116.1"/>
    </source>
</evidence>
<sequence length="129" mass="14893">MDCKKFIGEVGFFHQESSDLFPKAQLFGGVDIGKGEKVRTKSKCRIVRRTQLLNLALSFATDQFIGITCQQQSGRNLFCLPSFLYLLIRSPFLLPKDRLLPFPILFPSSTYWYFLKWNSTFCCPTMHPL</sequence>
<dbReference type="Proteomes" id="UP001054837">
    <property type="component" value="Unassembled WGS sequence"/>
</dbReference>
<keyword evidence="2" id="KW-1185">Reference proteome</keyword>
<dbReference type="EMBL" id="BPLQ01009460">
    <property type="protein sequence ID" value="GIY44116.1"/>
    <property type="molecule type" value="Genomic_DNA"/>
</dbReference>
<reference evidence="1 2" key="1">
    <citation type="submission" date="2021-06" db="EMBL/GenBank/DDBJ databases">
        <title>Caerostris darwini draft genome.</title>
        <authorList>
            <person name="Kono N."/>
            <person name="Arakawa K."/>
        </authorList>
    </citation>
    <scope>NUCLEOTIDE SEQUENCE [LARGE SCALE GENOMIC DNA]</scope>
</reference>
<accession>A0AAV4TG17</accession>
<protein>
    <submittedName>
        <fullName evidence="1">Uncharacterized protein</fullName>
    </submittedName>
</protein>
<proteinExistence type="predicted"/>
<evidence type="ECO:0000313" key="2">
    <source>
        <dbReference type="Proteomes" id="UP001054837"/>
    </source>
</evidence>